<dbReference type="EMBL" id="CP023521">
    <property type="protein sequence ID" value="ATF80643.1"/>
    <property type="molecule type" value="Genomic_DNA"/>
</dbReference>
<evidence type="ECO:0000313" key="2">
    <source>
        <dbReference type="EMBL" id="ATF80643.1"/>
    </source>
</evidence>
<keyword evidence="3" id="KW-1185">Reference proteome</keyword>
<dbReference type="Proteomes" id="UP000218103">
    <property type="component" value="Chromosome 2"/>
</dbReference>
<protein>
    <submittedName>
        <fullName evidence="2">Uncharacterized protein</fullName>
    </submittedName>
</protein>
<gene>
    <name evidence="2" type="ORF">CO711_24740</name>
</gene>
<evidence type="ECO:0000256" key="1">
    <source>
        <dbReference type="SAM" id="MobiDB-lite"/>
    </source>
</evidence>
<name>A0ABM6P0C1_BURCE</name>
<reference evidence="3" key="1">
    <citation type="submission" date="2017-09" db="EMBL/GenBank/DDBJ databases">
        <title>FDA dAtabase for Regulatory Grade micrObial Sequences (FDA-ARGOS): Supporting development and validation of Infectious Disease Dx tests.</title>
        <authorList>
            <person name="Minogue T."/>
            <person name="Wolcott M."/>
            <person name="Wasieloski L."/>
            <person name="Aguilar W."/>
            <person name="Moore D."/>
            <person name="Tallon L.J."/>
            <person name="Sadzewicz L."/>
            <person name="Ott S."/>
            <person name="Zhao X."/>
            <person name="Nagaraj S."/>
            <person name="Vavikolanu K."/>
            <person name="Aluvathingal J."/>
            <person name="Nadendla S."/>
            <person name="Sichtig H."/>
        </authorList>
    </citation>
    <scope>NUCLEOTIDE SEQUENCE [LARGE SCALE GENOMIC DNA]</scope>
    <source>
        <strain evidence="3">FDAARGOS_388</strain>
    </source>
</reference>
<proteinExistence type="predicted"/>
<evidence type="ECO:0000313" key="3">
    <source>
        <dbReference type="Proteomes" id="UP000218103"/>
    </source>
</evidence>
<sequence length="50" mass="5396">MSANAAKNLLKEKGLTPHHLSTTEIQFIPSDLHGNVPHTGSAADMRKARC</sequence>
<accession>A0ABM6P0C1</accession>
<organism evidence="2 3">
    <name type="scientific">Burkholderia cepacia</name>
    <name type="common">Pseudomonas cepacia</name>
    <dbReference type="NCBI Taxonomy" id="292"/>
    <lineage>
        <taxon>Bacteria</taxon>
        <taxon>Pseudomonadati</taxon>
        <taxon>Pseudomonadota</taxon>
        <taxon>Betaproteobacteria</taxon>
        <taxon>Burkholderiales</taxon>
        <taxon>Burkholderiaceae</taxon>
        <taxon>Burkholderia</taxon>
        <taxon>Burkholderia cepacia complex</taxon>
    </lineage>
</organism>
<feature type="region of interest" description="Disordered" evidence="1">
    <location>
        <begin position="30"/>
        <end position="50"/>
    </location>
</feature>
<dbReference type="Pfam" id="PF14414">
    <property type="entry name" value="WHH"/>
    <property type="match status" value="1"/>
</dbReference>
<dbReference type="InterPro" id="IPR032869">
    <property type="entry name" value="WHH_dom_containing"/>
</dbReference>
<dbReference type="RefSeq" id="WP_080982044.1">
    <property type="nucleotide sequence ID" value="NZ_BCNU01000044.1"/>
</dbReference>